<reference evidence="4" key="2">
    <citation type="journal article" date="2023" name="Science">
        <title>Genomic signatures of disease resistance in endangered staghorn corals.</title>
        <authorList>
            <person name="Vollmer S.V."/>
            <person name="Selwyn J.D."/>
            <person name="Despard B.A."/>
            <person name="Roesel C.L."/>
        </authorList>
    </citation>
    <scope>NUCLEOTIDE SEQUENCE</scope>
    <source>
        <strain evidence="4">K2</strain>
    </source>
</reference>
<dbReference type="PANTHER" id="PTHR11360">
    <property type="entry name" value="MONOCARBOXYLATE TRANSPORTER"/>
    <property type="match status" value="1"/>
</dbReference>
<dbReference type="Proteomes" id="UP001249851">
    <property type="component" value="Unassembled WGS sequence"/>
</dbReference>
<dbReference type="InterPro" id="IPR050327">
    <property type="entry name" value="Proton-linked_MCT"/>
</dbReference>
<dbReference type="Gene3D" id="1.20.1250.20">
    <property type="entry name" value="MFS general substrate transporter like domains"/>
    <property type="match status" value="2"/>
</dbReference>
<feature type="transmembrane region" description="Helical" evidence="2">
    <location>
        <begin position="164"/>
        <end position="184"/>
    </location>
</feature>
<comment type="subcellular location">
    <subcellularLocation>
        <location evidence="1">Membrane</location>
        <topology evidence="1">Multi-pass membrane protein</topology>
    </subcellularLocation>
</comment>
<evidence type="ECO:0000313" key="5">
    <source>
        <dbReference type="Proteomes" id="UP001249851"/>
    </source>
</evidence>
<keyword evidence="5" id="KW-1185">Reference proteome</keyword>
<dbReference type="InterPro" id="IPR011701">
    <property type="entry name" value="MFS"/>
</dbReference>
<evidence type="ECO:0000256" key="2">
    <source>
        <dbReference type="SAM" id="Phobius"/>
    </source>
</evidence>
<gene>
    <name evidence="4" type="ORF">P5673_022837</name>
</gene>
<proteinExistence type="predicted"/>
<dbReference type="InterPro" id="IPR020846">
    <property type="entry name" value="MFS_dom"/>
</dbReference>
<feature type="transmembrane region" description="Helical" evidence="2">
    <location>
        <begin position="245"/>
        <end position="267"/>
    </location>
</feature>
<feature type="transmembrane region" description="Helical" evidence="2">
    <location>
        <begin position="37"/>
        <end position="65"/>
    </location>
</feature>
<name>A0AAD9UZB3_ACRCE</name>
<dbReference type="PROSITE" id="PS50850">
    <property type="entry name" value="MFS"/>
    <property type="match status" value="1"/>
</dbReference>
<dbReference type="GO" id="GO:0016020">
    <property type="term" value="C:membrane"/>
    <property type="evidence" value="ECO:0007669"/>
    <property type="project" value="UniProtKB-SubCell"/>
</dbReference>
<feature type="transmembrane region" description="Helical" evidence="2">
    <location>
        <begin position="339"/>
        <end position="365"/>
    </location>
</feature>
<dbReference type="GO" id="GO:0022857">
    <property type="term" value="F:transmembrane transporter activity"/>
    <property type="evidence" value="ECO:0007669"/>
    <property type="project" value="InterPro"/>
</dbReference>
<feature type="transmembrane region" description="Helical" evidence="2">
    <location>
        <begin position="103"/>
        <end position="123"/>
    </location>
</feature>
<evidence type="ECO:0000313" key="4">
    <source>
        <dbReference type="EMBL" id="KAK2555498.1"/>
    </source>
</evidence>
<feature type="domain" description="Major facilitator superfamily (MFS) profile" evidence="3">
    <location>
        <begin position="41"/>
        <end position="424"/>
    </location>
</feature>
<feature type="transmembrane region" description="Helical" evidence="2">
    <location>
        <begin position="196"/>
        <end position="215"/>
    </location>
</feature>
<dbReference type="AlphaFoldDB" id="A0AAD9UZB3"/>
<evidence type="ECO:0000259" key="3">
    <source>
        <dbReference type="PROSITE" id="PS50850"/>
    </source>
</evidence>
<feature type="transmembrane region" description="Helical" evidence="2">
    <location>
        <begin position="77"/>
        <end position="96"/>
    </location>
</feature>
<keyword evidence="2" id="KW-0812">Transmembrane</keyword>
<accession>A0AAD9UZB3</accession>
<evidence type="ECO:0000256" key="1">
    <source>
        <dbReference type="ARBA" id="ARBA00004141"/>
    </source>
</evidence>
<comment type="caution">
    <text evidence="4">The sequence shown here is derived from an EMBL/GenBank/DDBJ whole genome shotgun (WGS) entry which is preliminary data.</text>
</comment>
<keyword evidence="2" id="KW-1133">Transmembrane helix</keyword>
<organism evidence="4 5">
    <name type="scientific">Acropora cervicornis</name>
    <name type="common">Staghorn coral</name>
    <dbReference type="NCBI Taxonomy" id="6130"/>
    <lineage>
        <taxon>Eukaryota</taxon>
        <taxon>Metazoa</taxon>
        <taxon>Cnidaria</taxon>
        <taxon>Anthozoa</taxon>
        <taxon>Hexacorallia</taxon>
        <taxon>Scleractinia</taxon>
        <taxon>Astrocoeniina</taxon>
        <taxon>Acroporidae</taxon>
        <taxon>Acropora</taxon>
    </lineage>
</organism>
<dbReference type="PANTHER" id="PTHR11360:SF251">
    <property type="entry name" value="MAJOR FACILITATOR SUPERFAMILY (MFS) PROFILE DOMAIN-CONTAINING PROTEIN"/>
    <property type="match status" value="1"/>
</dbReference>
<reference evidence="4" key="1">
    <citation type="journal article" date="2023" name="G3 (Bethesda)">
        <title>Whole genome assembly and annotation of the endangered Caribbean coral Acropora cervicornis.</title>
        <authorList>
            <person name="Selwyn J.D."/>
            <person name="Vollmer S.V."/>
        </authorList>
    </citation>
    <scope>NUCLEOTIDE SEQUENCE</scope>
    <source>
        <strain evidence="4">K2</strain>
    </source>
</reference>
<dbReference type="SUPFAM" id="SSF103473">
    <property type="entry name" value="MFS general substrate transporter"/>
    <property type="match status" value="1"/>
</dbReference>
<feature type="transmembrane region" description="Helical" evidence="2">
    <location>
        <begin position="316"/>
        <end position="333"/>
    </location>
</feature>
<keyword evidence="2" id="KW-0472">Membrane</keyword>
<sequence length="424" mass="46636">MTKTLPPERINILHEDNQIEIEKTNISQKKWRQRDSWWSWIICAFGVICMIIVLGCGYCFGIVFSDLLDVFREGKSSTAWVGSLGLAALGLFGPISGRLTVKFGARVVVVFGSVFVAVGLLLTSFVKSLFLMFLTYGGIFGFGTSLVYIALFDVVPQYFLKHRTMVTGLLAMSTGGGMVVMIPICQALLNAYDWRGAFRGLACIALIVFFLGWALDPSFVREQTEKPDEMHQNSRKQWRKRILDFSMWQNTSFVIFVIVGSFIHLGHISSPLHLARYCVEIGISKDLAAWLYSSIGLASLVARVRGAKLCEVITSVRVYILAVTTSALSSTLLPFATNWIGILCFSLSYGVADGLMAIGFIISVMENLTTEQKAQGFGFSQLFIGVASLGGPPLGGKRNRSSLVKVDLDTNSVELLVVDKVTVL</sequence>
<protein>
    <submittedName>
        <fullName evidence="4">Monocarboxylate transporter 13</fullName>
    </submittedName>
</protein>
<feature type="transmembrane region" description="Helical" evidence="2">
    <location>
        <begin position="129"/>
        <end position="152"/>
    </location>
</feature>
<dbReference type="EMBL" id="JARQWQ010000062">
    <property type="protein sequence ID" value="KAK2555498.1"/>
    <property type="molecule type" value="Genomic_DNA"/>
</dbReference>
<dbReference type="InterPro" id="IPR036259">
    <property type="entry name" value="MFS_trans_sf"/>
</dbReference>
<feature type="transmembrane region" description="Helical" evidence="2">
    <location>
        <begin position="287"/>
        <end position="304"/>
    </location>
</feature>
<dbReference type="Pfam" id="PF07690">
    <property type="entry name" value="MFS_1"/>
    <property type="match status" value="1"/>
</dbReference>